<organism evidence="1 2">
    <name type="scientific">Pyronema omphalodes (strain CBS 100304)</name>
    <name type="common">Pyronema confluens</name>
    <dbReference type="NCBI Taxonomy" id="1076935"/>
    <lineage>
        <taxon>Eukaryota</taxon>
        <taxon>Fungi</taxon>
        <taxon>Dikarya</taxon>
        <taxon>Ascomycota</taxon>
        <taxon>Pezizomycotina</taxon>
        <taxon>Pezizomycetes</taxon>
        <taxon>Pezizales</taxon>
        <taxon>Pyronemataceae</taxon>
        <taxon>Pyronema</taxon>
    </lineage>
</organism>
<dbReference type="EMBL" id="HF935526">
    <property type="protein sequence ID" value="CCX31031.1"/>
    <property type="molecule type" value="Genomic_DNA"/>
</dbReference>
<evidence type="ECO:0000313" key="1">
    <source>
        <dbReference type="EMBL" id="CCX31031.1"/>
    </source>
</evidence>
<keyword evidence="2" id="KW-1185">Reference proteome</keyword>
<evidence type="ECO:0000313" key="2">
    <source>
        <dbReference type="Proteomes" id="UP000018144"/>
    </source>
</evidence>
<sequence length="26" mass="2758">MLHAAAIIVSQHHNPASALECDGDRT</sequence>
<proteinExistence type="predicted"/>
<reference evidence="1 2" key="1">
    <citation type="journal article" date="2013" name="PLoS Genet.">
        <title>The genome and development-dependent transcriptomes of Pyronema confluens: a window into fungal evolution.</title>
        <authorList>
            <person name="Traeger S."/>
            <person name="Altegoer F."/>
            <person name="Freitag M."/>
            <person name="Gabaldon T."/>
            <person name="Kempken F."/>
            <person name="Kumar A."/>
            <person name="Marcet-Houben M."/>
            <person name="Poggeler S."/>
            <person name="Stajich J.E."/>
            <person name="Nowrousian M."/>
        </authorList>
    </citation>
    <scope>NUCLEOTIDE SEQUENCE [LARGE SCALE GENOMIC DNA]</scope>
    <source>
        <strain evidence="2">CBS 100304</strain>
        <tissue evidence="1">Vegetative mycelium</tissue>
    </source>
</reference>
<dbReference type="Proteomes" id="UP000018144">
    <property type="component" value="Unassembled WGS sequence"/>
</dbReference>
<gene>
    <name evidence="1" type="ORF">PCON_09847</name>
</gene>
<dbReference type="AlphaFoldDB" id="U4LTS0"/>
<name>U4LTS0_PYROM</name>
<accession>U4LTS0</accession>
<protein>
    <submittedName>
        <fullName evidence="1">Uncharacterized protein</fullName>
    </submittedName>
</protein>